<dbReference type="Pfam" id="PF06181">
    <property type="entry name" value="Urate_ox_N"/>
    <property type="match status" value="1"/>
</dbReference>
<accession>A0A383D3L4</accession>
<gene>
    <name evidence="3" type="ORF">METZ01_LOCUS491990</name>
</gene>
<keyword evidence="1" id="KW-0472">Membrane</keyword>
<keyword evidence="1" id="KW-0812">Transmembrane</keyword>
<dbReference type="InterPro" id="IPR010389">
    <property type="entry name" value="Urate_ox_N"/>
</dbReference>
<feature type="transmembrane region" description="Helical" evidence="1">
    <location>
        <begin position="120"/>
        <end position="137"/>
    </location>
</feature>
<evidence type="ECO:0000259" key="2">
    <source>
        <dbReference type="Pfam" id="PF06181"/>
    </source>
</evidence>
<keyword evidence="1" id="KW-1133">Transmembrane helix</keyword>
<dbReference type="AlphaFoldDB" id="A0A383D3L4"/>
<reference evidence="3" key="1">
    <citation type="submission" date="2018-05" db="EMBL/GenBank/DDBJ databases">
        <authorList>
            <person name="Lanie J.A."/>
            <person name="Ng W.-L."/>
            <person name="Kazmierczak K.M."/>
            <person name="Andrzejewski T.M."/>
            <person name="Davidsen T.M."/>
            <person name="Wayne K.J."/>
            <person name="Tettelin H."/>
            <person name="Glass J.I."/>
            <person name="Rusch D."/>
            <person name="Podicherti R."/>
            <person name="Tsui H.-C.T."/>
            <person name="Winkler M.E."/>
        </authorList>
    </citation>
    <scope>NUCLEOTIDE SEQUENCE</scope>
</reference>
<organism evidence="3">
    <name type="scientific">marine metagenome</name>
    <dbReference type="NCBI Taxonomy" id="408172"/>
    <lineage>
        <taxon>unclassified sequences</taxon>
        <taxon>metagenomes</taxon>
        <taxon>ecological metagenomes</taxon>
    </lineage>
</organism>
<feature type="transmembrane region" description="Helical" evidence="1">
    <location>
        <begin position="56"/>
        <end position="78"/>
    </location>
</feature>
<feature type="domain" description="Urate oxidase N-terminal" evidence="2">
    <location>
        <begin position="41"/>
        <end position="173"/>
    </location>
</feature>
<evidence type="ECO:0000256" key="1">
    <source>
        <dbReference type="SAM" id="Phobius"/>
    </source>
</evidence>
<feature type="transmembrane region" description="Helical" evidence="1">
    <location>
        <begin position="12"/>
        <end position="35"/>
    </location>
</feature>
<evidence type="ECO:0000313" key="3">
    <source>
        <dbReference type="EMBL" id="SVE39136.1"/>
    </source>
</evidence>
<feature type="non-terminal residue" evidence="3">
    <location>
        <position position="173"/>
    </location>
</feature>
<feature type="transmembrane region" description="Helical" evidence="1">
    <location>
        <begin position="149"/>
        <end position="167"/>
    </location>
</feature>
<proteinExistence type="predicted"/>
<sequence length="173" mass="19821">MELLHPIFKWLHIIAGIVWIGLLYFFNWINGHVAATMDADSKQKVVPELMPRTLYWFRWGAAWTWVTGVLLLMVIFYHGGLTFDDPDTGFGTPAYVMIAVTFLAVFAYDQLYKSHLASNVQVSTIVSFLLIAGVVYLMKEWAGFGYRSFNIHLGALFGTNMAFNVWFRIWPAQ</sequence>
<feature type="transmembrane region" description="Helical" evidence="1">
    <location>
        <begin position="90"/>
        <end position="108"/>
    </location>
</feature>
<dbReference type="EMBL" id="UINC01214073">
    <property type="protein sequence ID" value="SVE39136.1"/>
    <property type="molecule type" value="Genomic_DNA"/>
</dbReference>
<name>A0A383D3L4_9ZZZZ</name>
<protein>
    <recommendedName>
        <fullName evidence="2">Urate oxidase N-terminal domain-containing protein</fullName>
    </recommendedName>
</protein>